<name>A0ABN9S366_9DINO</name>
<feature type="region of interest" description="Disordered" evidence="1">
    <location>
        <begin position="1"/>
        <end position="43"/>
    </location>
</feature>
<organism evidence="2 3">
    <name type="scientific">Prorocentrum cordatum</name>
    <dbReference type="NCBI Taxonomy" id="2364126"/>
    <lineage>
        <taxon>Eukaryota</taxon>
        <taxon>Sar</taxon>
        <taxon>Alveolata</taxon>
        <taxon>Dinophyceae</taxon>
        <taxon>Prorocentrales</taxon>
        <taxon>Prorocentraceae</taxon>
        <taxon>Prorocentrum</taxon>
    </lineage>
</organism>
<protein>
    <submittedName>
        <fullName evidence="2">Uncharacterized protein</fullName>
    </submittedName>
</protein>
<feature type="compositionally biased region" description="Basic and acidic residues" evidence="1">
    <location>
        <begin position="193"/>
        <end position="209"/>
    </location>
</feature>
<proteinExistence type="predicted"/>
<feature type="region of interest" description="Disordered" evidence="1">
    <location>
        <begin position="173"/>
        <end position="209"/>
    </location>
</feature>
<reference evidence="2" key="1">
    <citation type="submission" date="2023-10" db="EMBL/GenBank/DDBJ databases">
        <authorList>
            <person name="Chen Y."/>
            <person name="Shah S."/>
            <person name="Dougan E. K."/>
            <person name="Thang M."/>
            <person name="Chan C."/>
        </authorList>
    </citation>
    <scope>NUCLEOTIDE SEQUENCE [LARGE SCALE GENOMIC DNA]</scope>
</reference>
<keyword evidence="3" id="KW-1185">Reference proteome</keyword>
<dbReference type="Proteomes" id="UP001189429">
    <property type="component" value="Unassembled WGS sequence"/>
</dbReference>
<sequence>MTTFGQETHRQHALEYRTAERRHDMVKYEPTGKEEKRRRRQGREDAECLIVPLPFVGEGHGARAGGVPARGFANEAAKKVRGVCDGRPVTNCSLDAESRIYSDRPATVKAVFVVGLRFVCRASRCDAQPDEVLELAVRLRPGEPQPASAQCVQCTAAGVVLDGVGATGAAEAARGPCAESAGRRPTVQSSPNGRREHAGGDQRGEPAHVFAERLHAMPRQRAHLPVIEPAPEVDLGVNFQRRP</sequence>
<dbReference type="EMBL" id="CAUYUJ010009202">
    <property type="protein sequence ID" value="CAK0826106.1"/>
    <property type="molecule type" value="Genomic_DNA"/>
</dbReference>
<evidence type="ECO:0000256" key="1">
    <source>
        <dbReference type="SAM" id="MobiDB-lite"/>
    </source>
</evidence>
<feature type="compositionally biased region" description="Basic and acidic residues" evidence="1">
    <location>
        <begin position="7"/>
        <end position="35"/>
    </location>
</feature>
<gene>
    <name evidence="2" type="ORF">PCOR1329_LOCUS26055</name>
</gene>
<evidence type="ECO:0000313" key="3">
    <source>
        <dbReference type="Proteomes" id="UP001189429"/>
    </source>
</evidence>
<accession>A0ABN9S366</accession>
<comment type="caution">
    <text evidence="2">The sequence shown here is derived from an EMBL/GenBank/DDBJ whole genome shotgun (WGS) entry which is preliminary data.</text>
</comment>
<evidence type="ECO:0000313" key="2">
    <source>
        <dbReference type="EMBL" id="CAK0826106.1"/>
    </source>
</evidence>